<dbReference type="RefSeq" id="XP_067803723.1">
    <property type="nucleotide sequence ID" value="XM_067947159.1"/>
</dbReference>
<organism evidence="2 3">
    <name type="scientific">Babesia duncani</name>
    <dbReference type="NCBI Taxonomy" id="323732"/>
    <lineage>
        <taxon>Eukaryota</taxon>
        <taxon>Sar</taxon>
        <taxon>Alveolata</taxon>
        <taxon>Apicomplexa</taxon>
        <taxon>Aconoidasida</taxon>
        <taxon>Piroplasmida</taxon>
        <taxon>Babesiidae</taxon>
        <taxon>Babesia</taxon>
    </lineage>
</organism>
<comment type="caution">
    <text evidence="2">The sequence shown here is derived from an EMBL/GenBank/DDBJ whole genome shotgun (WGS) entry which is preliminary data.</text>
</comment>
<dbReference type="AlphaFoldDB" id="A0AAD9PLR3"/>
<sequence>MSGMLLTVPLLLISALFGVDAFMYRALPVVYQDGKVSCIRTSLKDPCTFSHGWWGYRCEMYDGILINPLVENCDIPPSLCVEEKPEKAKHLNICVDYTYCQTLSGNRRVCYCGPDYMGNPYQRCKHLCETDVDCPSPMAACKADVGGSYKYCQCIEGRGDGVTCTTDDICKLRKASNGDLVCVQSGKNVSFVCPEGLFMGSDGKCHEQLVFEDNKVFTITIDNFNDGYQIIVGKCLSMIINGSGENSTFAHVNSGDPISVDTKLSLVPTLFLAFEFKAHEIIGYAITQDEPNKLTRLYTVTNTAIGCKLDQVQILDEVGKPLSDIKPIISLRDITSEVQEGRSGEL</sequence>
<dbReference type="Proteomes" id="UP001214638">
    <property type="component" value="Unassembled WGS sequence"/>
</dbReference>
<protein>
    <recommendedName>
        <fullName evidence="4">12D3 antigen</fullName>
    </recommendedName>
</protein>
<evidence type="ECO:0000313" key="2">
    <source>
        <dbReference type="EMBL" id="KAK2196881.1"/>
    </source>
</evidence>
<dbReference type="KEGG" id="bdw:94336428"/>
<keyword evidence="1" id="KW-0732">Signal</keyword>
<feature type="signal peptide" evidence="1">
    <location>
        <begin position="1"/>
        <end position="21"/>
    </location>
</feature>
<name>A0AAD9PLR3_9APIC</name>
<gene>
    <name evidence="2" type="ORF">BdWA1_002130</name>
</gene>
<keyword evidence="3" id="KW-1185">Reference proteome</keyword>
<evidence type="ECO:0000313" key="3">
    <source>
        <dbReference type="Proteomes" id="UP001214638"/>
    </source>
</evidence>
<evidence type="ECO:0008006" key="4">
    <source>
        <dbReference type="Google" id="ProtNLM"/>
    </source>
</evidence>
<proteinExistence type="predicted"/>
<dbReference type="GeneID" id="94336428"/>
<feature type="chain" id="PRO_5041973807" description="12D3 antigen" evidence="1">
    <location>
        <begin position="22"/>
        <end position="346"/>
    </location>
</feature>
<reference evidence="2" key="1">
    <citation type="journal article" date="2023" name="Nat. Microbiol.">
        <title>Babesia duncani multi-omics identifies virulence factors and drug targets.</title>
        <authorList>
            <person name="Singh P."/>
            <person name="Lonardi S."/>
            <person name="Liang Q."/>
            <person name="Vydyam P."/>
            <person name="Khabirova E."/>
            <person name="Fang T."/>
            <person name="Gihaz S."/>
            <person name="Thekkiniath J."/>
            <person name="Munshi M."/>
            <person name="Abel S."/>
            <person name="Ciampossin L."/>
            <person name="Batugedara G."/>
            <person name="Gupta M."/>
            <person name="Lu X.M."/>
            <person name="Lenz T."/>
            <person name="Chakravarty S."/>
            <person name="Cornillot E."/>
            <person name="Hu Y."/>
            <person name="Ma W."/>
            <person name="Gonzalez L.M."/>
            <person name="Sanchez S."/>
            <person name="Estrada K."/>
            <person name="Sanchez-Flores A."/>
            <person name="Montero E."/>
            <person name="Harb O.S."/>
            <person name="Le Roch K.G."/>
            <person name="Mamoun C.B."/>
        </authorList>
    </citation>
    <scope>NUCLEOTIDE SEQUENCE</scope>
    <source>
        <strain evidence="2">WA1</strain>
    </source>
</reference>
<dbReference type="EMBL" id="JALLKP010000002">
    <property type="protein sequence ID" value="KAK2196881.1"/>
    <property type="molecule type" value="Genomic_DNA"/>
</dbReference>
<evidence type="ECO:0000256" key="1">
    <source>
        <dbReference type="SAM" id="SignalP"/>
    </source>
</evidence>
<accession>A0AAD9PLR3</accession>